<organism evidence="1 2">
    <name type="scientific">Dryococelus australis</name>
    <dbReference type="NCBI Taxonomy" id="614101"/>
    <lineage>
        <taxon>Eukaryota</taxon>
        <taxon>Metazoa</taxon>
        <taxon>Ecdysozoa</taxon>
        <taxon>Arthropoda</taxon>
        <taxon>Hexapoda</taxon>
        <taxon>Insecta</taxon>
        <taxon>Pterygota</taxon>
        <taxon>Neoptera</taxon>
        <taxon>Polyneoptera</taxon>
        <taxon>Phasmatodea</taxon>
        <taxon>Verophasmatodea</taxon>
        <taxon>Anareolatae</taxon>
        <taxon>Phasmatidae</taxon>
        <taxon>Eurycanthinae</taxon>
        <taxon>Dryococelus</taxon>
    </lineage>
</organism>
<evidence type="ECO:0000313" key="1">
    <source>
        <dbReference type="EMBL" id="KAJ8896574.1"/>
    </source>
</evidence>
<keyword evidence="2" id="KW-1185">Reference proteome</keyword>
<dbReference type="EMBL" id="JARBHB010000001">
    <property type="protein sequence ID" value="KAJ8896574.1"/>
    <property type="molecule type" value="Genomic_DNA"/>
</dbReference>
<evidence type="ECO:0000313" key="2">
    <source>
        <dbReference type="Proteomes" id="UP001159363"/>
    </source>
</evidence>
<dbReference type="Proteomes" id="UP001159363">
    <property type="component" value="Chromosome 1"/>
</dbReference>
<sequence length="108" mass="12411">MYNDIGSIKHVISGSITCRFHSHNGDVEKGHECLYGLYEAEHLSLQVILLHKTEEPGIYTVVDGGFLLHRVKWNVGTKFYSICEQYVSYLINHYSSTKHAEQKWRGTP</sequence>
<protein>
    <submittedName>
        <fullName evidence="1">Uncharacterized protein</fullName>
    </submittedName>
</protein>
<comment type="caution">
    <text evidence="1">The sequence shown here is derived from an EMBL/GenBank/DDBJ whole genome shotgun (WGS) entry which is preliminary data.</text>
</comment>
<gene>
    <name evidence="1" type="ORF">PR048_001918</name>
</gene>
<name>A0ABQ9IK39_9NEOP</name>
<reference evidence="1 2" key="1">
    <citation type="submission" date="2023-02" db="EMBL/GenBank/DDBJ databases">
        <title>LHISI_Scaffold_Assembly.</title>
        <authorList>
            <person name="Stuart O.P."/>
            <person name="Cleave R."/>
            <person name="Magrath M.J.L."/>
            <person name="Mikheyev A.S."/>
        </authorList>
    </citation>
    <scope>NUCLEOTIDE SEQUENCE [LARGE SCALE GENOMIC DNA]</scope>
    <source>
        <strain evidence="1">Daus_M_001</strain>
        <tissue evidence="1">Leg muscle</tissue>
    </source>
</reference>
<accession>A0ABQ9IK39</accession>
<proteinExistence type="predicted"/>